<dbReference type="SUPFAM" id="SSF48371">
    <property type="entry name" value="ARM repeat"/>
    <property type="match status" value="1"/>
</dbReference>
<reference evidence="2" key="1">
    <citation type="submission" date="2022-10" db="EMBL/GenBank/DDBJ databases">
        <title>Characterization and whole genome sequencing of a new Roseateles species, isolated from fresh water.</title>
        <authorList>
            <person name="Guliayeva D.Y."/>
            <person name="Akhremchuk A.E."/>
            <person name="Sikolenko M.A."/>
            <person name="Valentovich L.N."/>
            <person name="Sidarenka A.V."/>
        </authorList>
    </citation>
    <scope>NUCLEOTIDE SEQUENCE</scope>
    <source>
        <strain evidence="2">BIM B-1768</strain>
    </source>
</reference>
<feature type="compositionally biased region" description="Basic and acidic residues" evidence="1">
    <location>
        <begin position="301"/>
        <end position="311"/>
    </location>
</feature>
<dbReference type="InterPro" id="IPR011989">
    <property type="entry name" value="ARM-like"/>
</dbReference>
<dbReference type="Gene3D" id="1.25.10.10">
    <property type="entry name" value="Leucine-rich Repeat Variant"/>
    <property type="match status" value="1"/>
</dbReference>
<dbReference type="RefSeq" id="WP_261758611.1">
    <property type="nucleotide sequence ID" value="NZ_CP104562.2"/>
</dbReference>
<dbReference type="EMBL" id="CP104562">
    <property type="protein sequence ID" value="UXH78780.1"/>
    <property type="molecule type" value="Genomic_DNA"/>
</dbReference>
<sequence>MTAVIEDMVAQYAEQTAFLWTQRVRAVQSAGRDLASLADLDERLAAHLEGLYVAAAAGWRHAHRALQERPQGGEAFTAAALALQVGDAAGLDGVLALAPTQSMVIPGIAAAFGWVDPALLRGIVLDLIQSTCEVRRLIGVWALALHRVDPRASWAQLLADPSPTVRARALRLAGEVGALHQRDACLDGLTDDDANCRNWAAWSSALLGDRGRAIDALKSQAEQGAAGAGLDLLLQIQAPDEAHAWLKGLAGRGADLRVLLRASGRVGDPAYVPWLLSQMQQPATARLAGESFALITGADFREPGLRGRTPEGFEAGPNDDPEDPEVESDPDADLPWPDPQAAAKWWTEARHRLPSGQRRWLGQAPTRTHLLTMLTEATQRHRAVAATALALGTPGRPLFDVCAPAPRQRALLALSAG</sequence>
<feature type="region of interest" description="Disordered" evidence="1">
    <location>
        <begin position="301"/>
        <end position="334"/>
    </location>
</feature>
<evidence type="ECO:0000256" key="1">
    <source>
        <dbReference type="SAM" id="MobiDB-lite"/>
    </source>
</evidence>
<organism evidence="2 3">
    <name type="scientific">Roseateles amylovorans</name>
    <dbReference type="NCBI Taxonomy" id="2978473"/>
    <lineage>
        <taxon>Bacteria</taxon>
        <taxon>Pseudomonadati</taxon>
        <taxon>Pseudomonadota</taxon>
        <taxon>Betaproteobacteria</taxon>
        <taxon>Burkholderiales</taxon>
        <taxon>Sphaerotilaceae</taxon>
        <taxon>Roseateles</taxon>
    </lineage>
</organism>
<protein>
    <submittedName>
        <fullName evidence="2">TIGR02270 family protein</fullName>
    </submittedName>
</protein>
<evidence type="ECO:0000313" key="2">
    <source>
        <dbReference type="EMBL" id="UXH78780.1"/>
    </source>
</evidence>
<dbReference type="Proteomes" id="UP001064933">
    <property type="component" value="Chromosome"/>
</dbReference>
<accession>A0ABY6B1R4</accession>
<gene>
    <name evidence="2" type="ORF">N4261_02230</name>
</gene>
<dbReference type="Pfam" id="PF13646">
    <property type="entry name" value="HEAT_2"/>
    <property type="match status" value="1"/>
</dbReference>
<keyword evidence="3" id="KW-1185">Reference proteome</keyword>
<dbReference type="InterPro" id="IPR011959">
    <property type="entry name" value="CHP02270"/>
</dbReference>
<proteinExistence type="predicted"/>
<name>A0ABY6B1R4_9BURK</name>
<evidence type="ECO:0000313" key="3">
    <source>
        <dbReference type="Proteomes" id="UP001064933"/>
    </source>
</evidence>
<dbReference type="NCBIfam" id="TIGR02270">
    <property type="entry name" value="TIGR02270 family protein"/>
    <property type="match status" value="1"/>
</dbReference>
<feature type="compositionally biased region" description="Acidic residues" evidence="1">
    <location>
        <begin position="317"/>
        <end position="332"/>
    </location>
</feature>
<dbReference type="InterPro" id="IPR016024">
    <property type="entry name" value="ARM-type_fold"/>
</dbReference>